<dbReference type="STRING" id="42354.SAMN05216333_11269"/>
<sequence length="57" mass="6355">MKMIFIPENIDSMNRNSLKTQGESAVSARDILPDCMDSYSKSRAYSISILSLLLNVS</sequence>
<dbReference type="Proteomes" id="UP000198814">
    <property type="component" value="Unassembled WGS sequence"/>
</dbReference>
<dbReference type="EMBL" id="FODO01000012">
    <property type="protein sequence ID" value="SEO56492.1"/>
    <property type="molecule type" value="Genomic_DNA"/>
</dbReference>
<name>A0A1H8QQM2_9PROT</name>
<keyword evidence="2" id="KW-1185">Reference proteome</keyword>
<organism evidence="1 2">
    <name type="scientific">Nitrosomonas oligotropha</name>
    <dbReference type="NCBI Taxonomy" id="42354"/>
    <lineage>
        <taxon>Bacteria</taxon>
        <taxon>Pseudomonadati</taxon>
        <taxon>Pseudomonadota</taxon>
        <taxon>Betaproteobacteria</taxon>
        <taxon>Nitrosomonadales</taxon>
        <taxon>Nitrosomonadaceae</taxon>
        <taxon>Nitrosomonas</taxon>
    </lineage>
</organism>
<gene>
    <name evidence="1" type="ORF">SAMN05216333_11269</name>
</gene>
<evidence type="ECO:0000313" key="1">
    <source>
        <dbReference type="EMBL" id="SEO56492.1"/>
    </source>
</evidence>
<reference evidence="2" key="1">
    <citation type="submission" date="2016-10" db="EMBL/GenBank/DDBJ databases">
        <authorList>
            <person name="Varghese N."/>
            <person name="Submissions S."/>
        </authorList>
    </citation>
    <scope>NUCLEOTIDE SEQUENCE [LARGE SCALE GENOMIC DNA]</scope>
    <source>
        <strain evidence="2">Nm76</strain>
    </source>
</reference>
<proteinExistence type="predicted"/>
<evidence type="ECO:0000313" key="2">
    <source>
        <dbReference type="Proteomes" id="UP000198814"/>
    </source>
</evidence>
<accession>A0A1H8QQM2</accession>
<dbReference type="AlphaFoldDB" id="A0A1H8QQM2"/>
<protein>
    <submittedName>
        <fullName evidence="1">Uncharacterized protein</fullName>
    </submittedName>
</protein>